<dbReference type="Proteomes" id="UP000008792">
    <property type="component" value="Unassembled WGS sequence"/>
</dbReference>
<name>B4M5S2_DROVI</name>
<dbReference type="PhylomeDB" id="B4M5S2"/>
<dbReference type="OrthoDB" id="7935345at2759"/>
<feature type="chain" id="PRO_5002813819" evidence="1">
    <location>
        <begin position="20"/>
        <end position="88"/>
    </location>
</feature>
<evidence type="ECO:0000313" key="3">
    <source>
        <dbReference type="Proteomes" id="UP000008792"/>
    </source>
</evidence>
<dbReference type="EMBL" id="CH940652">
    <property type="protein sequence ID" value="EDW58998.1"/>
    <property type="molecule type" value="Genomic_DNA"/>
</dbReference>
<organism evidence="2 3">
    <name type="scientific">Drosophila virilis</name>
    <name type="common">Fruit fly</name>
    <dbReference type="NCBI Taxonomy" id="7244"/>
    <lineage>
        <taxon>Eukaryota</taxon>
        <taxon>Metazoa</taxon>
        <taxon>Ecdysozoa</taxon>
        <taxon>Arthropoda</taxon>
        <taxon>Hexapoda</taxon>
        <taxon>Insecta</taxon>
        <taxon>Pterygota</taxon>
        <taxon>Neoptera</taxon>
        <taxon>Endopterygota</taxon>
        <taxon>Diptera</taxon>
        <taxon>Brachycera</taxon>
        <taxon>Muscomorpha</taxon>
        <taxon>Ephydroidea</taxon>
        <taxon>Drosophilidae</taxon>
        <taxon>Drosophila</taxon>
    </lineage>
</organism>
<dbReference type="HOGENOM" id="CLU_2529848_0_0_1"/>
<keyword evidence="1" id="KW-0732">Signal</keyword>
<reference evidence="2 3" key="1">
    <citation type="journal article" date="2007" name="Nature">
        <title>Evolution of genes and genomes on the Drosophila phylogeny.</title>
        <authorList>
            <consortium name="Drosophila 12 Genomes Consortium"/>
            <person name="Clark A.G."/>
            <person name="Eisen M.B."/>
            <person name="Smith D.R."/>
            <person name="Bergman C.M."/>
            <person name="Oliver B."/>
            <person name="Markow T.A."/>
            <person name="Kaufman T.C."/>
            <person name="Kellis M."/>
            <person name="Gelbart W."/>
            <person name="Iyer V.N."/>
            <person name="Pollard D.A."/>
            <person name="Sackton T.B."/>
            <person name="Larracuente A.M."/>
            <person name="Singh N.D."/>
            <person name="Abad J.P."/>
            <person name="Abt D.N."/>
            <person name="Adryan B."/>
            <person name="Aguade M."/>
            <person name="Akashi H."/>
            <person name="Anderson W.W."/>
            <person name="Aquadro C.F."/>
            <person name="Ardell D.H."/>
            <person name="Arguello R."/>
            <person name="Artieri C.G."/>
            <person name="Barbash D.A."/>
            <person name="Barker D."/>
            <person name="Barsanti P."/>
            <person name="Batterham P."/>
            <person name="Batzoglou S."/>
            <person name="Begun D."/>
            <person name="Bhutkar A."/>
            <person name="Blanco E."/>
            <person name="Bosak S.A."/>
            <person name="Bradley R.K."/>
            <person name="Brand A.D."/>
            <person name="Brent M.R."/>
            <person name="Brooks A.N."/>
            <person name="Brown R.H."/>
            <person name="Butlin R.K."/>
            <person name="Caggese C."/>
            <person name="Calvi B.R."/>
            <person name="Bernardo de Carvalho A."/>
            <person name="Caspi A."/>
            <person name="Castrezana S."/>
            <person name="Celniker S.E."/>
            <person name="Chang J.L."/>
            <person name="Chapple C."/>
            <person name="Chatterji S."/>
            <person name="Chinwalla A."/>
            <person name="Civetta A."/>
            <person name="Clifton S.W."/>
            <person name="Comeron J.M."/>
            <person name="Costello J.C."/>
            <person name="Coyne J.A."/>
            <person name="Daub J."/>
            <person name="David R.G."/>
            <person name="Delcher A.L."/>
            <person name="Delehaunty K."/>
            <person name="Do C.B."/>
            <person name="Ebling H."/>
            <person name="Edwards K."/>
            <person name="Eickbush T."/>
            <person name="Evans J.D."/>
            <person name="Filipski A."/>
            <person name="Findeiss S."/>
            <person name="Freyhult E."/>
            <person name="Fulton L."/>
            <person name="Fulton R."/>
            <person name="Garcia A.C."/>
            <person name="Gardiner A."/>
            <person name="Garfield D.A."/>
            <person name="Garvin B.E."/>
            <person name="Gibson G."/>
            <person name="Gilbert D."/>
            <person name="Gnerre S."/>
            <person name="Godfrey J."/>
            <person name="Good R."/>
            <person name="Gotea V."/>
            <person name="Gravely B."/>
            <person name="Greenberg A.J."/>
            <person name="Griffiths-Jones S."/>
            <person name="Gross S."/>
            <person name="Guigo R."/>
            <person name="Gustafson E.A."/>
            <person name="Haerty W."/>
            <person name="Hahn M.W."/>
            <person name="Halligan D.L."/>
            <person name="Halpern A.L."/>
            <person name="Halter G.M."/>
            <person name="Han M.V."/>
            <person name="Heger A."/>
            <person name="Hillier L."/>
            <person name="Hinrichs A.S."/>
            <person name="Holmes I."/>
            <person name="Hoskins R.A."/>
            <person name="Hubisz M.J."/>
            <person name="Hultmark D."/>
            <person name="Huntley M.A."/>
            <person name="Jaffe D.B."/>
            <person name="Jagadeeshan S."/>
            <person name="Jeck W.R."/>
            <person name="Johnson J."/>
            <person name="Jones C.D."/>
            <person name="Jordan W.C."/>
            <person name="Karpen G.H."/>
            <person name="Kataoka E."/>
            <person name="Keightley P.D."/>
            <person name="Kheradpour P."/>
            <person name="Kirkness E.F."/>
            <person name="Koerich L.B."/>
            <person name="Kristiansen K."/>
            <person name="Kudrna D."/>
            <person name="Kulathinal R.J."/>
            <person name="Kumar S."/>
            <person name="Kwok R."/>
            <person name="Lander E."/>
            <person name="Langley C.H."/>
            <person name="Lapoint R."/>
            <person name="Lazzaro B.P."/>
            <person name="Lee S.J."/>
            <person name="Levesque L."/>
            <person name="Li R."/>
            <person name="Lin C.F."/>
            <person name="Lin M.F."/>
            <person name="Lindblad-Toh K."/>
            <person name="Llopart A."/>
            <person name="Long M."/>
            <person name="Low L."/>
            <person name="Lozovsky E."/>
            <person name="Lu J."/>
            <person name="Luo M."/>
            <person name="Machado C.A."/>
            <person name="Makalowski W."/>
            <person name="Marzo M."/>
            <person name="Matsuda M."/>
            <person name="Matzkin L."/>
            <person name="McAllister B."/>
            <person name="McBride C.S."/>
            <person name="McKernan B."/>
            <person name="McKernan K."/>
            <person name="Mendez-Lago M."/>
            <person name="Minx P."/>
            <person name="Mollenhauer M.U."/>
            <person name="Montooth K."/>
            <person name="Mount S.M."/>
            <person name="Mu X."/>
            <person name="Myers E."/>
            <person name="Negre B."/>
            <person name="Newfeld S."/>
            <person name="Nielsen R."/>
            <person name="Noor M.A."/>
            <person name="O'Grady P."/>
            <person name="Pachter L."/>
            <person name="Papaceit M."/>
            <person name="Parisi M.J."/>
            <person name="Parisi M."/>
            <person name="Parts L."/>
            <person name="Pedersen J.S."/>
            <person name="Pesole G."/>
            <person name="Phillippy A.M."/>
            <person name="Ponting C.P."/>
            <person name="Pop M."/>
            <person name="Porcelli D."/>
            <person name="Powell J.R."/>
            <person name="Prohaska S."/>
            <person name="Pruitt K."/>
            <person name="Puig M."/>
            <person name="Quesneville H."/>
            <person name="Ram K.R."/>
            <person name="Rand D."/>
            <person name="Rasmussen M.D."/>
            <person name="Reed L.K."/>
            <person name="Reenan R."/>
            <person name="Reily A."/>
            <person name="Remington K.A."/>
            <person name="Rieger T.T."/>
            <person name="Ritchie M.G."/>
            <person name="Robin C."/>
            <person name="Rogers Y.H."/>
            <person name="Rohde C."/>
            <person name="Rozas J."/>
            <person name="Rubenfield M.J."/>
            <person name="Ruiz A."/>
            <person name="Russo S."/>
            <person name="Salzberg S.L."/>
            <person name="Sanchez-Gracia A."/>
            <person name="Saranga D.J."/>
            <person name="Sato H."/>
            <person name="Schaeffer S.W."/>
            <person name="Schatz M.C."/>
            <person name="Schlenke T."/>
            <person name="Schwartz R."/>
            <person name="Segarra C."/>
            <person name="Singh R.S."/>
            <person name="Sirot L."/>
            <person name="Sirota M."/>
            <person name="Sisneros N.B."/>
            <person name="Smith C.D."/>
            <person name="Smith T.F."/>
            <person name="Spieth J."/>
            <person name="Stage D.E."/>
            <person name="Stark A."/>
            <person name="Stephan W."/>
            <person name="Strausberg R.L."/>
            <person name="Strempel S."/>
            <person name="Sturgill D."/>
            <person name="Sutton G."/>
            <person name="Sutton G.G."/>
            <person name="Tao W."/>
            <person name="Teichmann S."/>
            <person name="Tobari Y.N."/>
            <person name="Tomimura Y."/>
            <person name="Tsolas J.M."/>
            <person name="Valente V.L."/>
            <person name="Venter E."/>
            <person name="Venter J.C."/>
            <person name="Vicario S."/>
            <person name="Vieira F.G."/>
            <person name="Vilella A.J."/>
            <person name="Villasante A."/>
            <person name="Walenz B."/>
            <person name="Wang J."/>
            <person name="Wasserman M."/>
            <person name="Watts T."/>
            <person name="Wilson D."/>
            <person name="Wilson R.K."/>
            <person name="Wing R.A."/>
            <person name="Wolfner M.F."/>
            <person name="Wong A."/>
            <person name="Wong G.K."/>
            <person name="Wu C.I."/>
            <person name="Wu G."/>
            <person name="Yamamoto D."/>
            <person name="Yang H.P."/>
            <person name="Yang S.P."/>
            <person name="Yorke J.A."/>
            <person name="Yoshida K."/>
            <person name="Zdobnov E."/>
            <person name="Zhang P."/>
            <person name="Zhang Y."/>
            <person name="Zimin A.V."/>
            <person name="Baldwin J."/>
            <person name="Abdouelleil A."/>
            <person name="Abdulkadir J."/>
            <person name="Abebe A."/>
            <person name="Abera B."/>
            <person name="Abreu J."/>
            <person name="Acer S.C."/>
            <person name="Aftuck L."/>
            <person name="Alexander A."/>
            <person name="An P."/>
            <person name="Anderson E."/>
            <person name="Anderson S."/>
            <person name="Arachi H."/>
            <person name="Azer M."/>
            <person name="Bachantsang P."/>
            <person name="Barry A."/>
            <person name="Bayul T."/>
            <person name="Berlin A."/>
            <person name="Bessette D."/>
            <person name="Bloom T."/>
            <person name="Blye J."/>
            <person name="Boguslavskiy L."/>
            <person name="Bonnet C."/>
            <person name="Boukhgalter B."/>
            <person name="Bourzgui I."/>
            <person name="Brown A."/>
            <person name="Cahill P."/>
            <person name="Channer S."/>
            <person name="Cheshatsang Y."/>
            <person name="Chuda L."/>
            <person name="Citroen M."/>
            <person name="Collymore A."/>
            <person name="Cooke P."/>
            <person name="Costello M."/>
            <person name="D'Aco K."/>
            <person name="Daza R."/>
            <person name="De Haan G."/>
            <person name="DeGray S."/>
            <person name="DeMaso C."/>
            <person name="Dhargay N."/>
            <person name="Dooley K."/>
            <person name="Dooley E."/>
            <person name="Doricent M."/>
            <person name="Dorje P."/>
            <person name="Dorjee K."/>
            <person name="Dupes A."/>
            <person name="Elong R."/>
            <person name="Falk J."/>
            <person name="Farina A."/>
            <person name="Faro S."/>
            <person name="Ferguson D."/>
            <person name="Fisher S."/>
            <person name="Foley C.D."/>
            <person name="Franke A."/>
            <person name="Friedrich D."/>
            <person name="Gadbois L."/>
            <person name="Gearin G."/>
            <person name="Gearin C.R."/>
            <person name="Giannoukos G."/>
            <person name="Goode T."/>
            <person name="Graham J."/>
            <person name="Grandbois E."/>
            <person name="Grewal S."/>
            <person name="Gyaltsen K."/>
            <person name="Hafez N."/>
            <person name="Hagos B."/>
            <person name="Hall J."/>
            <person name="Henson C."/>
            <person name="Hollinger A."/>
            <person name="Honan T."/>
            <person name="Huard M.D."/>
            <person name="Hughes L."/>
            <person name="Hurhula B."/>
            <person name="Husby M.E."/>
            <person name="Kamat A."/>
            <person name="Kanga B."/>
            <person name="Kashin S."/>
            <person name="Khazanovich D."/>
            <person name="Kisner P."/>
            <person name="Lance K."/>
            <person name="Lara M."/>
            <person name="Lee W."/>
            <person name="Lennon N."/>
            <person name="Letendre F."/>
            <person name="LeVine R."/>
            <person name="Lipovsky A."/>
            <person name="Liu X."/>
            <person name="Liu J."/>
            <person name="Liu S."/>
            <person name="Lokyitsang T."/>
            <person name="Lokyitsang Y."/>
            <person name="Lubonja R."/>
            <person name="Lui A."/>
            <person name="MacDonald P."/>
            <person name="Magnisalis V."/>
            <person name="Maru K."/>
            <person name="Matthews C."/>
            <person name="McCusker W."/>
            <person name="McDonough S."/>
            <person name="Mehta T."/>
            <person name="Meldrim J."/>
            <person name="Meneus L."/>
            <person name="Mihai O."/>
            <person name="Mihalev A."/>
            <person name="Mihova T."/>
            <person name="Mittelman R."/>
            <person name="Mlenga V."/>
            <person name="Montmayeur A."/>
            <person name="Mulrain L."/>
            <person name="Navidi A."/>
            <person name="Naylor J."/>
            <person name="Negash T."/>
            <person name="Nguyen T."/>
            <person name="Nguyen N."/>
            <person name="Nicol R."/>
            <person name="Norbu C."/>
            <person name="Norbu N."/>
            <person name="Novod N."/>
            <person name="O'Neill B."/>
            <person name="Osman S."/>
            <person name="Markiewicz E."/>
            <person name="Oyono O.L."/>
            <person name="Patti C."/>
            <person name="Phunkhang P."/>
            <person name="Pierre F."/>
            <person name="Priest M."/>
            <person name="Raghuraman S."/>
            <person name="Rege F."/>
            <person name="Reyes R."/>
            <person name="Rise C."/>
            <person name="Rogov P."/>
            <person name="Ross K."/>
            <person name="Ryan E."/>
            <person name="Settipalli S."/>
            <person name="Shea T."/>
            <person name="Sherpa N."/>
            <person name="Shi L."/>
            <person name="Shih D."/>
            <person name="Sparrow T."/>
            <person name="Spaulding J."/>
            <person name="Stalker J."/>
            <person name="Stange-Thomann N."/>
            <person name="Stavropoulos S."/>
            <person name="Stone C."/>
            <person name="Strader C."/>
            <person name="Tesfaye S."/>
            <person name="Thomson T."/>
            <person name="Thoulutsang Y."/>
            <person name="Thoulutsang D."/>
            <person name="Topham K."/>
            <person name="Topping I."/>
            <person name="Tsamla T."/>
            <person name="Vassiliev H."/>
            <person name="Vo A."/>
            <person name="Wangchuk T."/>
            <person name="Wangdi T."/>
            <person name="Weiand M."/>
            <person name="Wilkinson J."/>
            <person name="Wilson A."/>
            <person name="Yadav S."/>
            <person name="Young G."/>
            <person name="Yu Q."/>
            <person name="Zembek L."/>
            <person name="Zhong D."/>
            <person name="Zimmer A."/>
            <person name="Zwirko Z."/>
            <person name="Jaffe D.B."/>
            <person name="Alvarez P."/>
            <person name="Brockman W."/>
            <person name="Butler J."/>
            <person name="Chin C."/>
            <person name="Gnerre S."/>
            <person name="Grabherr M."/>
            <person name="Kleber M."/>
            <person name="Mauceli E."/>
            <person name="MacCallum I."/>
        </authorList>
    </citation>
    <scope>NUCLEOTIDE SEQUENCE [LARGE SCALE GENOMIC DNA]</scope>
    <source>
        <strain evidence="3">Tucson 15010-1051.87</strain>
    </source>
</reference>
<dbReference type="AlphaFoldDB" id="B4M5S2"/>
<dbReference type="InParanoid" id="B4M5S2"/>
<accession>B4M5S2</accession>
<protein>
    <submittedName>
        <fullName evidence="2">Uncharacterized protein</fullName>
    </submittedName>
</protein>
<dbReference type="KEGG" id="dvi:6632218"/>
<evidence type="ECO:0000256" key="1">
    <source>
        <dbReference type="SAM" id="SignalP"/>
    </source>
</evidence>
<proteinExistence type="predicted"/>
<gene>
    <name evidence="2" type="primary">Dvir\GJ10631</name>
    <name evidence="2" type="ORF">Dvir_GJ10631</name>
</gene>
<evidence type="ECO:0000313" key="2">
    <source>
        <dbReference type="EMBL" id="EDW58998.1"/>
    </source>
</evidence>
<dbReference type="FunCoup" id="B4M5S2">
    <property type="interactions" value="1"/>
</dbReference>
<dbReference type="eggNOG" id="ENOG502T997">
    <property type="taxonomic scope" value="Eukaryota"/>
</dbReference>
<dbReference type="OMA" id="CCLIGMA"/>
<feature type="signal peptide" evidence="1">
    <location>
        <begin position="1"/>
        <end position="19"/>
    </location>
</feature>
<keyword evidence="3" id="KW-1185">Reference proteome</keyword>
<sequence length="88" mass="9794">MKLTFLLLLCCCLFSLAYGTDIVATKPPFVRSRYSLRWRKTTTAIPETTTGRAVELATSTEHPKVGTSTASPDYDYYGNGEAENMVHK</sequence>